<reference evidence="1 2" key="1">
    <citation type="submission" date="2016-06" db="EMBL/GenBank/DDBJ databases">
        <title>Genome sequence of Porphyrobacter dokdonensis DSW-74.</title>
        <authorList>
            <person name="Kim J.F."/>
            <person name="Song J.Y."/>
        </authorList>
    </citation>
    <scope>NUCLEOTIDE SEQUENCE [LARGE SCALE GENOMIC DNA]</scope>
    <source>
        <strain evidence="1 2">DSW-74</strain>
    </source>
</reference>
<accession>A0A1A7BJ63</accession>
<protein>
    <recommendedName>
        <fullName evidence="3">Phytanoyl-CoA dioxygenase</fullName>
    </recommendedName>
</protein>
<keyword evidence="2" id="KW-1185">Reference proteome</keyword>
<sequence length="216" mass="24472">MALPRSYSDPTMPTSYIVVDDFLENPEGIRRMALGLDYPEQTGNYPGRNSVQRLDLPGLSDYVSHLTGEPLKPVEPLQSHGKCRLTLASDPRNARVHVDDSQWSGILYLSRPQDCRGGTRFFRHKATGTDRAPINDAEAQAMGYATVAKACNTILERDSLRPSAWEKTFEIPMRFNRLVLLRPWFWHTACPGFGNSVENGRLIQVMFFTLDPSRMR</sequence>
<name>A0A1A7BJ63_9SPHN</name>
<dbReference type="InterPro" id="IPR045617">
    <property type="entry name" value="DUF6445"/>
</dbReference>
<gene>
    <name evidence="1" type="ORF">I603_0935</name>
</gene>
<dbReference type="AlphaFoldDB" id="A0A1A7BJ63"/>
<dbReference type="Proteomes" id="UP000092484">
    <property type="component" value="Unassembled WGS sequence"/>
</dbReference>
<proteinExistence type="predicted"/>
<organism evidence="1 2">
    <name type="scientific">Erythrobacter dokdonensis DSW-74</name>
    <dbReference type="NCBI Taxonomy" id="1300349"/>
    <lineage>
        <taxon>Bacteria</taxon>
        <taxon>Pseudomonadati</taxon>
        <taxon>Pseudomonadota</taxon>
        <taxon>Alphaproteobacteria</taxon>
        <taxon>Sphingomonadales</taxon>
        <taxon>Erythrobacteraceae</taxon>
        <taxon>Erythrobacter/Porphyrobacter group</taxon>
        <taxon>Erythrobacter</taxon>
    </lineage>
</organism>
<evidence type="ECO:0008006" key="3">
    <source>
        <dbReference type="Google" id="ProtNLM"/>
    </source>
</evidence>
<dbReference type="Pfam" id="PF20043">
    <property type="entry name" value="DUF6445"/>
    <property type="match status" value="1"/>
</dbReference>
<dbReference type="STRING" id="1300349.I603_0935"/>
<dbReference type="EMBL" id="LZYB01000002">
    <property type="protein sequence ID" value="OBV11492.1"/>
    <property type="molecule type" value="Genomic_DNA"/>
</dbReference>
<comment type="caution">
    <text evidence="1">The sequence shown here is derived from an EMBL/GenBank/DDBJ whole genome shotgun (WGS) entry which is preliminary data.</text>
</comment>
<dbReference type="PATRIC" id="fig|1300349.4.peg.932"/>
<evidence type="ECO:0000313" key="1">
    <source>
        <dbReference type="EMBL" id="OBV11492.1"/>
    </source>
</evidence>
<evidence type="ECO:0000313" key="2">
    <source>
        <dbReference type="Proteomes" id="UP000092484"/>
    </source>
</evidence>